<gene>
    <name evidence="3" type="ORF">EA187_12020</name>
</gene>
<comment type="caution">
    <text evidence="3">The sequence shown here is derived from an EMBL/GenBank/DDBJ whole genome shotgun (WGS) entry which is preliminary data.</text>
</comment>
<feature type="region of interest" description="Disordered" evidence="1">
    <location>
        <begin position="34"/>
        <end position="63"/>
    </location>
</feature>
<accession>A0ABY0CS26</accession>
<keyword evidence="2" id="KW-0732">Signal</keyword>
<evidence type="ECO:0000256" key="2">
    <source>
        <dbReference type="SAM" id="SignalP"/>
    </source>
</evidence>
<reference evidence="3 4" key="1">
    <citation type="submission" date="2019-01" db="EMBL/GenBank/DDBJ databases">
        <title>Lujinxingia litoralis gen. nov., sp. nov. and Lujinxingia sediminis gen. nov., sp. nov., new members in the order Bradymonadales, isolated from coastal sediment.</title>
        <authorList>
            <person name="Li C.-M."/>
        </authorList>
    </citation>
    <scope>NUCLEOTIDE SEQUENCE [LARGE SCALE GENOMIC DNA]</scope>
    <source>
        <strain evidence="3 4">SEH01</strain>
    </source>
</reference>
<dbReference type="EMBL" id="SADD01000006">
    <property type="protein sequence ID" value="RVU43547.1"/>
    <property type="molecule type" value="Genomic_DNA"/>
</dbReference>
<organism evidence="3 4">
    <name type="scientific">Lujinxingia sediminis</name>
    <dbReference type="NCBI Taxonomy" id="2480984"/>
    <lineage>
        <taxon>Bacteria</taxon>
        <taxon>Deltaproteobacteria</taxon>
        <taxon>Bradymonadales</taxon>
        <taxon>Lujinxingiaceae</taxon>
        <taxon>Lujinxingia</taxon>
    </lineage>
</organism>
<dbReference type="Proteomes" id="UP000282926">
    <property type="component" value="Unassembled WGS sequence"/>
</dbReference>
<keyword evidence="4" id="KW-1185">Reference proteome</keyword>
<feature type="region of interest" description="Disordered" evidence="1">
    <location>
        <begin position="516"/>
        <end position="563"/>
    </location>
</feature>
<protein>
    <recommendedName>
        <fullName evidence="5">PpiC domain-containing protein</fullName>
    </recommendedName>
</protein>
<name>A0ABY0CS26_9DELT</name>
<dbReference type="PROSITE" id="PS51257">
    <property type="entry name" value="PROKAR_LIPOPROTEIN"/>
    <property type="match status" value="1"/>
</dbReference>
<evidence type="ECO:0008006" key="5">
    <source>
        <dbReference type="Google" id="ProtNLM"/>
    </source>
</evidence>
<evidence type="ECO:0000313" key="4">
    <source>
        <dbReference type="Proteomes" id="UP000282926"/>
    </source>
</evidence>
<feature type="signal peptide" evidence="2">
    <location>
        <begin position="1"/>
        <end position="31"/>
    </location>
</feature>
<sequence length="563" mass="62765">MRASSTRRRHPLGPRYTLPSLALALTMGLAACDSAEKSAPENTSATQEAPAENNAERPDPTTEVIRGEGVTLTLGEVEKAVDRLRIFAPRNDDGSFAEPDERWFRTPQAQSSLVNNLLHFEVMRLAAEEWDLSIAPEDRLKLVREQEQLSPFLPLFEESAESATLRQHLNEAGLSEDDVRHLVDDMVYGEKVHQQLVERFDDDALWAIYEAANDTATLVVVRGTNTPTSREIDEAVVAMADDIEAYYRDNPQRYMRPETARLTVLRPKGGDKPEAVREAALRLKAGEDAEAIAAGLGLELRPEAFLIKPENPAIFEEDAEDIGFEMSGPRGQYAYKVLERMPPEPLELNRPLRREIASHLMRTRGVVDSARRRLEPALGIMEKFPTDKALSDAQIETMVTELENAGFEAVRSEPFSLRGQGIVPGVGLAEEVVAATASLTLKSPTVDAPVKSRDDVYVFRMVDRSSADRADFEAEREAFRESFMARNARRFSQEFVHKTREDRNITVDLEPVRQRYPLMSKEEQAAFMAEQNAAPQPADAPSNEPAPQDGSEATAQPSPTSER</sequence>
<evidence type="ECO:0000313" key="3">
    <source>
        <dbReference type="EMBL" id="RVU43547.1"/>
    </source>
</evidence>
<proteinExistence type="predicted"/>
<feature type="chain" id="PRO_5046799152" description="PpiC domain-containing protein" evidence="2">
    <location>
        <begin position="32"/>
        <end position="563"/>
    </location>
</feature>
<dbReference type="RefSeq" id="WP_127780403.1">
    <property type="nucleotide sequence ID" value="NZ_SADD01000006.1"/>
</dbReference>
<evidence type="ECO:0000256" key="1">
    <source>
        <dbReference type="SAM" id="MobiDB-lite"/>
    </source>
</evidence>
<feature type="compositionally biased region" description="Polar residues" evidence="1">
    <location>
        <begin position="551"/>
        <end position="563"/>
    </location>
</feature>